<organism evidence="4 5">
    <name type="scientific">Neisseria cinerea</name>
    <dbReference type="NCBI Taxonomy" id="483"/>
    <lineage>
        <taxon>Bacteria</taxon>
        <taxon>Pseudomonadati</taxon>
        <taxon>Pseudomonadota</taxon>
        <taxon>Betaproteobacteria</taxon>
        <taxon>Neisseriales</taxon>
        <taxon>Neisseriaceae</taxon>
        <taxon>Neisseria</taxon>
    </lineage>
</organism>
<dbReference type="PANTHER" id="PTHR43318">
    <property type="entry name" value="UDP-N-ACETYLGLUCOSAMINE 4,6-DEHYDRATASE"/>
    <property type="match status" value="1"/>
</dbReference>
<dbReference type="Gene3D" id="3.40.50.720">
    <property type="entry name" value="NAD(P)-binding Rossmann-like Domain"/>
    <property type="match status" value="2"/>
</dbReference>
<evidence type="ECO:0000259" key="3">
    <source>
        <dbReference type="Pfam" id="PF02719"/>
    </source>
</evidence>
<dbReference type="InterPro" id="IPR029063">
    <property type="entry name" value="SAM-dependent_MTases_sf"/>
</dbReference>
<evidence type="ECO:0000313" key="4">
    <source>
        <dbReference type="EMBL" id="QPT37820.1"/>
    </source>
</evidence>
<evidence type="ECO:0000313" key="5">
    <source>
        <dbReference type="Proteomes" id="UP000594865"/>
    </source>
</evidence>
<protein>
    <submittedName>
        <fullName evidence="4">Polysaccharide biosynthesis protein</fullName>
    </submittedName>
</protein>
<comment type="similarity">
    <text evidence="1">Belongs to the polysaccharide synthase family.</text>
</comment>
<name>A0A7T3BMR4_NEICI</name>
<dbReference type="InterPro" id="IPR003869">
    <property type="entry name" value="Polysac_CapD-like"/>
</dbReference>
<dbReference type="GeneID" id="84020511"/>
<feature type="transmembrane region" description="Helical" evidence="2">
    <location>
        <begin position="12"/>
        <end position="32"/>
    </location>
</feature>
<dbReference type="SUPFAM" id="SSF53335">
    <property type="entry name" value="S-adenosyl-L-methionine-dependent methyltransferases"/>
    <property type="match status" value="1"/>
</dbReference>
<accession>A0A7T3BMR4</accession>
<sequence>MTLETLLALPRNIKKICFLIHDFLMIFTAFWFTQSLKADYSNEWFDPANWQSFLLTALLTIGLFVRMGLYRAVTRFVSFHVLTTAFAGSLVSAVLFFLNTLIFEEKLRLALPVVYFLLLLVSVTGSRMVIRGLLSDHQKKHMTPVIIYGAGRSGRQLLEAVKQIREYSAVAFVDDNPKLWHTVIYDLAVYQPNAIAFLIERYGVEKILLAIPSATQEQRRRIISKLEAYPCEVLTIPGMKDLMDGKISIGTLKKISVSDLLGRDSVAPDDRLMNADIAGRTVMVTGAGGSIGSELCRQIIRRRPEKLLLFELSEFALYAIEKELREYCTQNNTDTEILPFLGSVQNRTLLTRIMTAGQVSTVYHAAAYKHVPMVEFNTVEGIRNNIFGTLECALAATASGVRTFVLISTDKAVRPTNTMGASKRMAELCLQALAAKPGQKTRFSMVRFGNVLGSSGSVVPLFEKQIAEGGPLTLTHPEITRYFMTIPEAAQLVIQAGAMGTGGDVFVLDMGESVKIIDLARQMITLSGLKPKTPEQPDGDIEILITGLRPGEKLYEELLIGDNVRKTGHPRIMTANETMLPWHELSALLDRIRSACDRYDQQAIRTLLINAPTGFAPSDGICDLLWVRETHRKNAV</sequence>
<dbReference type="CDD" id="cd05237">
    <property type="entry name" value="UDP_invert_4-6DH_SDR_e"/>
    <property type="match status" value="1"/>
</dbReference>
<dbReference type="RefSeq" id="WP_111726283.1">
    <property type="nucleotide sequence ID" value="NZ_CP065726.1"/>
</dbReference>
<dbReference type="SUPFAM" id="SSF51735">
    <property type="entry name" value="NAD(P)-binding Rossmann-fold domains"/>
    <property type="match status" value="1"/>
</dbReference>
<proteinExistence type="inferred from homology"/>
<dbReference type="PANTHER" id="PTHR43318:SF1">
    <property type="entry name" value="POLYSACCHARIDE BIOSYNTHESIS PROTEIN EPSC-RELATED"/>
    <property type="match status" value="1"/>
</dbReference>
<dbReference type="Proteomes" id="UP000594865">
    <property type="component" value="Chromosome"/>
</dbReference>
<keyword evidence="2" id="KW-0812">Transmembrane</keyword>
<dbReference type="Pfam" id="PF02719">
    <property type="entry name" value="Polysacc_synt_2"/>
    <property type="match status" value="1"/>
</dbReference>
<dbReference type="AlphaFoldDB" id="A0A7T3BMR4"/>
<evidence type="ECO:0000256" key="1">
    <source>
        <dbReference type="ARBA" id="ARBA00007430"/>
    </source>
</evidence>
<keyword evidence="5" id="KW-1185">Reference proteome</keyword>
<feature type="domain" description="Polysaccharide biosynthesis protein CapD-like" evidence="3">
    <location>
        <begin position="282"/>
        <end position="576"/>
    </location>
</feature>
<dbReference type="InterPro" id="IPR036291">
    <property type="entry name" value="NAD(P)-bd_dom_sf"/>
</dbReference>
<evidence type="ECO:0000256" key="2">
    <source>
        <dbReference type="SAM" id="Phobius"/>
    </source>
</evidence>
<feature type="transmembrane region" description="Helical" evidence="2">
    <location>
        <begin position="81"/>
        <end position="103"/>
    </location>
</feature>
<reference evidence="4 5" key="1">
    <citation type="submission" date="2020-12" db="EMBL/GenBank/DDBJ databases">
        <title>FDA dAtabase for Regulatory Grade micrObial Sequences (FDA-ARGOS): Supporting development and validation of Infectious Disease Dx tests.</title>
        <authorList>
            <person name="Sproer C."/>
            <person name="Gronow S."/>
            <person name="Severitt S."/>
            <person name="Schroder I."/>
            <person name="Tallon L."/>
            <person name="Sadzewicz L."/>
            <person name="Zhao X."/>
            <person name="Boylan J."/>
            <person name="Ott S."/>
            <person name="Bowen H."/>
            <person name="Vavikolanu K."/>
            <person name="Mehta A."/>
            <person name="Aluvathingal J."/>
            <person name="Nadendla S."/>
            <person name="Lowell S."/>
            <person name="Myers T."/>
            <person name="Yan Y."/>
            <person name="Sichtig H."/>
        </authorList>
    </citation>
    <scope>NUCLEOTIDE SEQUENCE [LARGE SCALE GENOMIC DNA]</scope>
    <source>
        <strain evidence="4 5">FDAARGOS_871</strain>
    </source>
</reference>
<keyword evidence="2" id="KW-1133">Transmembrane helix</keyword>
<dbReference type="EMBL" id="CP065726">
    <property type="protein sequence ID" value="QPT37820.1"/>
    <property type="molecule type" value="Genomic_DNA"/>
</dbReference>
<keyword evidence="2" id="KW-0472">Membrane</keyword>
<dbReference type="InterPro" id="IPR051203">
    <property type="entry name" value="Polysaccharide_Synthase-Rel"/>
</dbReference>
<gene>
    <name evidence="4" type="ORF">I6G28_07910</name>
</gene>
<feature type="transmembrane region" description="Helical" evidence="2">
    <location>
        <begin position="109"/>
        <end position="130"/>
    </location>
</feature>
<dbReference type="Pfam" id="PF13727">
    <property type="entry name" value="CoA_binding_3"/>
    <property type="match status" value="1"/>
</dbReference>
<feature type="transmembrane region" description="Helical" evidence="2">
    <location>
        <begin position="52"/>
        <end position="69"/>
    </location>
</feature>